<dbReference type="Proteomes" id="UP001044222">
    <property type="component" value="Unassembled WGS sequence"/>
</dbReference>
<evidence type="ECO:0000313" key="3">
    <source>
        <dbReference type="EMBL" id="KAG5849264.1"/>
    </source>
</evidence>
<feature type="region of interest" description="Disordered" evidence="1">
    <location>
        <begin position="77"/>
        <end position="98"/>
    </location>
</feature>
<organism evidence="3 4">
    <name type="scientific">Anguilla anguilla</name>
    <name type="common">European freshwater eel</name>
    <name type="synonym">Muraena anguilla</name>
    <dbReference type="NCBI Taxonomy" id="7936"/>
    <lineage>
        <taxon>Eukaryota</taxon>
        <taxon>Metazoa</taxon>
        <taxon>Chordata</taxon>
        <taxon>Craniata</taxon>
        <taxon>Vertebrata</taxon>
        <taxon>Euteleostomi</taxon>
        <taxon>Actinopterygii</taxon>
        <taxon>Neopterygii</taxon>
        <taxon>Teleostei</taxon>
        <taxon>Anguilliformes</taxon>
        <taxon>Anguillidae</taxon>
        <taxon>Anguilla</taxon>
    </lineage>
</organism>
<reference evidence="3" key="1">
    <citation type="submission" date="2021-01" db="EMBL/GenBank/DDBJ databases">
        <title>A chromosome-scale assembly of European eel, Anguilla anguilla.</title>
        <authorList>
            <person name="Henkel C."/>
            <person name="Jong-Raadsen S.A."/>
            <person name="Dufour S."/>
            <person name="Weltzien F.-A."/>
            <person name="Palstra A.P."/>
            <person name="Pelster B."/>
            <person name="Spaink H.P."/>
            <person name="Van Den Thillart G.E."/>
            <person name="Jansen H."/>
            <person name="Zahm M."/>
            <person name="Klopp C."/>
            <person name="Cedric C."/>
            <person name="Louis A."/>
            <person name="Berthelot C."/>
            <person name="Parey E."/>
            <person name="Roest Crollius H."/>
            <person name="Montfort J."/>
            <person name="Robinson-Rechavi M."/>
            <person name="Bucao C."/>
            <person name="Bouchez O."/>
            <person name="Gislard M."/>
            <person name="Lluch J."/>
            <person name="Milhes M."/>
            <person name="Lampietro C."/>
            <person name="Lopez Roques C."/>
            <person name="Donnadieu C."/>
            <person name="Braasch I."/>
            <person name="Desvignes T."/>
            <person name="Postlethwait J."/>
            <person name="Bobe J."/>
            <person name="Guiguen Y."/>
            <person name="Dirks R."/>
        </authorList>
    </citation>
    <scope>NUCLEOTIDE SEQUENCE</scope>
    <source>
        <strain evidence="3">Tag_6206</strain>
        <tissue evidence="3">Liver</tissue>
    </source>
</reference>
<name>A0A9D3MI78_ANGAN</name>
<dbReference type="InterPro" id="IPR038765">
    <property type="entry name" value="Papain-like_cys_pep_sf"/>
</dbReference>
<evidence type="ECO:0000256" key="1">
    <source>
        <dbReference type="SAM" id="MobiDB-lite"/>
    </source>
</evidence>
<dbReference type="InterPro" id="IPR013201">
    <property type="entry name" value="Prot_inhib_I29"/>
</dbReference>
<dbReference type="Gene3D" id="1.10.287.2250">
    <property type="match status" value="1"/>
</dbReference>
<dbReference type="OrthoDB" id="5855924at2759"/>
<evidence type="ECO:0000259" key="2">
    <source>
        <dbReference type="SMART" id="SM00848"/>
    </source>
</evidence>
<sequence length="98" mass="11586">MDNDLERTAELYDNDNEEEVEKAWKEWKQTFEKSYGTPEEEERRKKAWLDTRALITEHNKEYLEGRESYSMGVNQFTDMLPGELPPMGHLSSPSEERG</sequence>
<dbReference type="Pfam" id="PF08246">
    <property type="entry name" value="Inhibitor_I29"/>
    <property type="match status" value="1"/>
</dbReference>
<accession>A0A9D3MI78</accession>
<proteinExistence type="predicted"/>
<dbReference type="OMA" id="PLFIMCC"/>
<dbReference type="SUPFAM" id="SSF54001">
    <property type="entry name" value="Cysteine proteinases"/>
    <property type="match status" value="1"/>
</dbReference>
<dbReference type="SMART" id="SM00848">
    <property type="entry name" value="Inhibitor_I29"/>
    <property type="match status" value="1"/>
</dbReference>
<protein>
    <recommendedName>
        <fullName evidence="2">Cathepsin propeptide inhibitor domain-containing protein</fullName>
    </recommendedName>
</protein>
<evidence type="ECO:0000313" key="4">
    <source>
        <dbReference type="Proteomes" id="UP001044222"/>
    </source>
</evidence>
<keyword evidence="4" id="KW-1185">Reference proteome</keyword>
<dbReference type="EMBL" id="JAFIRN010000005">
    <property type="protein sequence ID" value="KAG5849264.1"/>
    <property type="molecule type" value="Genomic_DNA"/>
</dbReference>
<feature type="domain" description="Cathepsin propeptide inhibitor" evidence="2">
    <location>
        <begin position="24"/>
        <end position="84"/>
    </location>
</feature>
<dbReference type="AlphaFoldDB" id="A0A9D3MI78"/>
<comment type="caution">
    <text evidence="3">The sequence shown here is derived from an EMBL/GenBank/DDBJ whole genome shotgun (WGS) entry which is preliminary data.</text>
</comment>
<gene>
    <name evidence="3" type="ORF">ANANG_G00108090</name>
</gene>